<evidence type="ECO:0000313" key="1">
    <source>
        <dbReference type="EMBL" id="KNC81716.1"/>
    </source>
</evidence>
<accession>A0A0L0FYT3</accession>
<name>A0A0L0FYT3_9EUKA</name>
<dbReference type="Proteomes" id="UP000054560">
    <property type="component" value="Unassembled WGS sequence"/>
</dbReference>
<dbReference type="GeneID" id="25906477"/>
<evidence type="ECO:0000313" key="2">
    <source>
        <dbReference type="Proteomes" id="UP000054560"/>
    </source>
</evidence>
<dbReference type="EMBL" id="KQ242004">
    <property type="protein sequence ID" value="KNC81716.1"/>
    <property type="molecule type" value="Genomic_DNA"/>
</dbReference>
<keyword evidence="2" id="KW-1185">Reference proteome</keyword>
<reference evidence="1 2" key="1">
    <citation type="submission" date="2011-02" db="EMBL/GenBank/DDBJ databases">
        <title>The Genome Sequence of Sphaeroforma arctica JP610.</title>
        <authorList>
            <consortium name="The Broad Institute Genome Sequencing Platform"/>
            <person name="Russ C."/>
            <person name="Cuomo C."/>
            <person name="Young S.K."/>
            <person name="Zeng Q."/>
            <person name="Gargeya S."/>
            <person name="Alvarado L."/>
            <person name="Berlin A."/>
            <person name="Chapman S.B."/>
            <person name="Chen Z."/>
            <person name="Freedman E."/>
            <person name="Gellesch M."/>
            <person name="Goldberg J."/>
            <person name="Griggs A."/>
            <person name="Gujja S."/>
            <person name="Heilman E."/>
            <person name="Heiman D."/>
            <person name="Howarth C."/>
            <person name="Mehta T."/>
            <person name="Neiman D."/>
            <person name="Pearson M."/>
            <person name="Roberts A."/>
            <person name="Saif S."/>
            <person name="Shea T."/>
            <person name="Shenoy N."/>
            <person name="Sisk P."/>
            <person name="Stolte C."/>
            <person name="Sykes S."/>
            <person name="White J."/>
            <person name="Yandava C."/>
            <person name="Burger G."/>
            <person name="Gray M.W."/>
            <person name="Holland P.W.H."/>
            <person name="King N."/>
            <person name="Lang F.B.F."/>
            <person name="Roger A.J."/>
            <person name="Ruiz-Trillo I."/>
            <person name="Haas B."/>
            <person name="Nusbaum C."/>
            <person name="Birren B."/>
        </authorList>
    </citation>
    <scope>NUCLEOTIDE SEQUENCE [LARGE SCALE GENOMIC DNA]</scope>
    <source>
        <strain evidence="1 2">JP610</strain>
    </source>
</reference>
<organism evidence="1 2">
    <name type="scientific">Sphaeroforma arctica JP610</name>
    <dbReference type="NCBI Taxonomy" id="667725"/>
    <lineage>
        <taxon>Eukaryota</taxon>
        <taxon>Ichthyosporea</taxon>
        <taxon>Ichthyophonida</taxon>
        <taxon>Sphaeroforma</taxon>
    </lineage>
</organism>
<sequence>MMHGALYFSMIADVIPIIISHSPDTGLRNGNRIVQFSPWKFTLMAKLAGGKVDPSIILPQEFWRRLDLSGPSPAPHGLGYRLTLCFATTRSQQSDSSLNVMAELMEYNRRLRQSNGRKNYKKTHLEVATSNTTNISEIPPV</sequence>
<gene>
    <name evidence="1" type="ORF">SARC_05973</name>
</gene>
<proteinExistence type="predicted"/>
<dbReference type="RefSeq" id="XP_014155618.1">
    <property type="nucleotide sequence ID" value="XM_014300143.1"/>
</dbReference>
<dbReference type="AlphaFoldDB" id="A0A0L0FYT3"/>
<protein>
    <submittedName>
        <fullName evidence="1">Uncharacterized protein</fullName>
    </submittedName>
</protein>